<dbReference type="CDD" id="cd06261">
    <property type="entry name" value="TM_PBP2"/>
    <property type="match status" value="1"/>
</dbReference>
<dbReference type="GeneID" id="10360716"/>
<accession>F2L0I5</accession>
<evidence type="ECO:0000256" key="3">
    <source>
        <dbReference type="ARBA" id="ARBA00022989"/>
    </source>
</evidence>
<dbReference type="GO" id="GO:0055085">
    <property type="term" value="P:transmembrane transport"/>
    <property type="evidence" value="ECO:0007669"/>
    <property type="project" value="InterPro"/>
</dbReference>
<feature type="transmembrane region" description="Helical" evidence="5">
    <location>
        <begin position="382"/>
        <end position="404"/>
    </location>
</feature>
<reference key="2">
    <citation type="submission" date="2011-03" db="EMBL/GenBank/DDBJ databases">
        <title>Complete genome sequence of the thermoacidophilic crenarchaeon Thermoproteus uzoniensis 768-20.</title>
        <authorList>
            <person name="Mardanov A.V."/>
            <person name="Gumerov V.M."/>
            <person name="Beletsky A.V."/>
            <person name="Prokofeva M.I."/>
            <person name="Bonch-Osmolovskaya E.A."/>
            <person name="Ravin N.V."/>
            <person name="Skryabin K.G."/>
        </authorList>
    </citation>
    <scope>NUCLEOTIDE SEQUENCE</scope>
    <source>
        <strain>768-20</strain>
    </source>
</reference>
<dbReference type="STRING" id="999630.TUZN_1188"/>
<feature type="transmembrane region" description="Helical" evidence="5">
    <location>
        <begin position="266"/>
        <end position="292"/>
    </location>
</feature>
<name>F2L0I5_THEU7</name>
<protein>
    <submittedName>
        <fullName evidence="7">Binding-protein-dependent transport systems inner membrane component</fullName>
    </submittedName>
</protein>
<dbReference type="OrthoDB" id="312811at2157"/>
<sequence>MAARREFRILGMTPGEIWRGFIATTTGKIAVAFFAIMVAFSIYSLVALPPNFGQLWNTPSYWQANPKYAPPVWINAFTGNEYAPQLTITNYNFTSGSSGGVRYAVISFSVDNVYKTPWKDLFLLVNTPSVYNGTWVVYLTVTRPDGKTVQLGPDQISSRFNAFGLSSQIISQVDAFFQNNFGVANAVPQGSSAIPYLFYTVKDGKFVPLNGPYKFTVTIYAFGTSANISRKDIGVVLEGDAYGLMGTDFLGHDLWLGLLAGFPIDLAVGLLTAAIVVVLAILIGVVSAFYGGFADEVLTRVTDFFILFPAFPLLIIFSVMFQWSIWDAIVFLAAVSWGGSARVIRAMVMQIKNSQFIESALAAGAGKGWILRNHILPMVMPYTLYLFVVNVPGGILTLSAINFFNLAGAELPTWGNILAYANEFGALTSGYWWWVVPPGLLITFVAVTFIFVAMGLEPVVNPRLRHA</sequence>
<dbReference type="Gene3D" id="1.10.3720.10">
    <property type="entry name" value="MetI-like"/>
    <property type="match status" value="1"/>
</dbReference>
<dbReference type="RefSeq" id="WP_013680003.1">
    <property type="nucleotide sequence ID" value="NC_015315.1"/>
</dbReference>
<dbReference type="SUPFAM" id="SSF161098">
    <property type="entry name" value="MetI-like"/>
    <property type="match status" value="1"/>
</dbReference>
<keyword evidence="8" id="KW-1185">Reference proteome</keyword>
<dbReference type="PANTHER" id="PTHR43839">
    <property type="entry name" value="OPPC IN A BINDING PROTEIN-DEPENDENT TRANSPORT SYSTEM"/>
    <property type="match status" value="1"/>
</dbReference>
<keyword evidence="2 5" id="KW-0812">Transmembrane</keyword>
<dbReference type="Pfam" id="PF00528">
    <property type="entry name" value="BPD_transp_1"/>
    <property type="match status" value="1"/>
</dbReference>
<dbReference type="eggNOG" id="arCOG00749">
    <property type="taxonomic scope" value="Archaea"/>
</dbReference>
<evidence type="ECO:0000256" key="2">
    <source>
        <dbReference type="ARBA" id="ARBA00022692"/>
    </source>
</evidence>
<feature type="transmembrane region" description="Helical" evidence="5">
    <location>
        <begin position="304"/>
        <end position="323"/>
    </location>
</feature>
<dbReference type="GO" id="GO:0005886">
    <property type="term" value="C:plasma membrane"/>
    <property type="evidence" value="ECO:0007669"/>
    <property type="project" value="UniProtKB-SubCell"/>
</dbReference>
<dbReference type="PANTHER" id="PTHR43839:SF1">
    <property type="entry name" value="OPPC IN A BINDING PROTEIN-DEPENDENT TRANSPORT SYSTEM"/>
    <property type="match status" value="1"/>
</dbReference>
<evidence type="ECO:0000256" key="1">
    <source>
        <dbReference type="ARBA" id="ARBA00004141"/>
    </source>
</evidence>
<dbReference type="PROSITE" id="PS50928">
    <property type="entry name" value="ABC_TM1"/>
    <property type="match status" value="1"/>
</dbReference>
<proteinExistence type="inferred from homology"/>
<feature type="transmembrane region" description="Helical" evidence="5">
    <location>
        <begin position="431"/>
        <end position="456"/>
    </location>
</feature>
<organism evidence="7 8">
    <name type="scientific">Thermoproteus uzoniensis (strain 768-20)</name>
    <dbReference type="NCBI Taxonomy" id="999630"/>
    <lineage>
        <taxon>Archaea</taxon>
        <taxon>Thermoproteota</taxon>
        <taxon>Thermoprotei</taxon>
        <taxon>Thermoproteales</taxon>
        <taxon>Thermoproteaceae</taxon>
        <taxon>Thermoproteus</taxon>
    </lineage>
</organism>
<dbReference type="InterPro" id="IPR000515">
    <property type="entry name" value="MetI-like"/>
</dbReference>
<keyword evidence="4 5" id="KW-0472">Membrane</keyword>
<gene>
    <name evidence="7" type="ordered locus">TUZN_1188</name>
</gene>
<feature type="transmembrane region" description="Helical" evidence="5">
    <location>
        <begin position="21"/>
        <end position="46"/>
    </location>
</feature>
<evidence type="ECO:0000313" key="7">
    <source>
        <dbReference type="EMBL" id="AEA12667.1"/>
    </source>
</evidence>
<dbReference type="Proteomes" id="UP000008138">
    <property type="component" value="Chromosome"/>
</dbReference>
<dbReference type="AlphaFoldDB" id="F2L0I5"/>
<feature type="transmembrane region" description="Helical" evidence="5">
    <location>
        <begin position="329"/>
        <end position="348"/>
    </location>
</feature>
<keyword evidence="5" id="KW-0813">Transport</keyword>
<dbReference type="HOGENOM" id="CLU_028518_10_0_2"/>
<keyword evidence="3 5" id="KW-1133">Transmembrane helix</keyword>
<reference evidence="7 8" key="1">
    <citation type="journal article" date="2011" name="J. Bacteriol.">
        <title>Complete genome sequence of the thermoacidophilic crenarchaeon Thermoproteus uzoniensis 768-20.</title>
        <authorList>
            <person name="Mardanov A.V."/>
            <person name="Gumerov V.M."/>
            <person name="Beletsky A.V."/>
            <person name="Prokofeva M.I."/>
            <person name="Bonch-Osmolovskaya E.A."/>
            <person name="Ravin N.V."/>
            <person name="Skryabin K.G."/>
        </authorList>
    </citation>
    <scope>NUCLEOTIDE SEQUENCE [LARGE SCALE GENOMIC DNA]</scope>
    <source>
        <strain evidence="7 8">768-20</strain>
    </source>
</reference>
<dbReference type="KEGG" id="tuz:TUZN_1188"/>
<comment type="similarity">
    <text evidence="5">Belongs to the binding-protein-dependent transport system permease family.</text>
</comment>
<dbReference type="EMBL" id="CP002590">
    <property type="protein sequence ID" value="AEA12667.1"/>
    <property type="molecule type" value="Genomic_DNA"/>
</dbReference>
<feature type="domain" description="ABC transmembrane type-1" evidence="6">
    <location>
        <begin position="266"/>
        <end position="453"/>
    </location>
</feature>
<dbReference type="InterPro" id="IPR035906">
    <property type="entry name" value="MetI-like_sf"/>
</dbReference>
<evidence type="ECO:0000313" key="8">
    <source>
        <dbReference type="Proteomes" id="UP000008138"/>
    </source>
</evidence>
<comment type="subcellular location">
    <subcellularLocation>
        <location evidence="5">Cell membrane</location>
        <topology evidence="5">Multi-pass membrane protein</topology>
    </subcellularLocation>
    <subcellularLocation>
        <location evidence="1">Membrane</location>
        <topology evidence="1">Multi-pass membrane protein</topology>
    </subcellularLocation>
</comment>
<evidence type="ECO:0000256" key="4">
    <source>
        <dbReference type="ARBA" id="ARBA00023136"/>
    </source>
</evidence>
<evidence type="ECO:0000256" key="5">
    <source>
        <dbReference type="RuleBase" id="RU363032"/>
    </source>
</evidence>
<evidence type="ECO:0000259" key="6">
    <source>
        <dbReference type="PROSITE" id="PS50928"/>
    </source>
</evidence>